<dbReference type="InterPro" id="IPR000731">
    <property type="entry name" value="SSD"/>
</dbReference>
<evidence type="ECO:0000313" key="9">
    <source>
        <dbReference type="EMBL" id="VAX04076.1"/>
    </source>
</evidence>
<dbReference type="GO" id="GO:0005886">
    <property type="term" value="C:plasma membrane"/>
    <property type="evidence" value="ECO:0007669"/>
    <property type="project" value="UniProtKB-SubCell"/>
</dbReference>
<protein>
    <submittedName>
        <fullName evidence="9">Predicted exporter of the RND superfamily</fullName>
    </submittedName>
</protein>
<feature type="transmembrane region" description="Helical" evidence="7">
    <location>
        <begin position="357"/>
        <end position="380"/>
    </location>
</feature>
<evidence type="ECO:0000256" key="4">
    <source>
        <dbReference type="ARBA" id="ARBA00022692"/>
    </source>
</evidence>
<dbReference type="SUPFAM" id="SSF82866">
    <property type="entry name" value="Multidrug efflux transporter AcrB transmembrane domain"/>
    <property type="match status" value="2"/>
</dbReference>
<reference evidence="9" key="1">
    <citation type="submission" date="2018-06" db="EMBL/GenBank/DDBJ databases">
        <authorList>
            <person name="Zhirakovskaya E."/>
        </authorList>
    </citation>
    <scope>NUCLEOTIDE SEQUENCE</scope>
</reference>
<evidence type="ECO:0000256" key="5">
    <source>
        <dbReference type="ARBA" id="ARBA00022989"/>
    </source>
</evidence>
<feature type="transmembrane region" description="Helical" evidence="7">
    <location>
        <begin position="254"/>
        <end position="274"/>
    </location>
</feature>
<comment type="similarity">
    <text evidence="2">Belongs to the resistance-nodulation-cell division (RND) (TC 2.A.6) family. MmpL subfamily.</text>
</comment>
<gene>
    <name evidence="9" type="ORF">MNBD_ALPHA03-604</name>
</gene>
<dbReference type="InterPro" id="IPR050545">
    <property type="entry name" value="Mycobact_MmpL"/>
</dbReference>
<dbReference type="AlphaFoldDB" id="A0A3B1AE19"/>
<evidence type="ECO:0000256" key="3">
    <source>
        <dbReference type="ARBA" id="ARBA00022475"/>
    </source>
</evidence>
<dbReference type="PANTHER" id="PTHR33406">
    <property type="entry name" value="MEMBRANE PROTEIN MJ1562-RELATED"/>
    <property type="match status" value="1"/>
</dbReference>
<feature type="transmembrane region" description="Helical" evidence="7">
    <location>
        <begin position="664"/>
        <end position="686"/>
    </location>
</feature>
<keyword evidence="3" id="KW-1003">Cell membrane</keyword>
<feature type="transmembrane region" description="Helical" evidence="7">
    <location>
        <begin position="742"/>
        <end position="765"/>
    </location>
</feature>
<dbReference type="Gene3D" id="1.20.1640.10">
    <property type="entry name" value="Multidrug efflux transporter AcrB transmembrane domain"/>
    <property type="match status" value="2"/>
</dbReference>
<feature type="transmembrane region" description="Helical" evidence="7">
    <location>
        <begin position="408"/>
        <end position="429"/>
    </location>
</feature>
<feature type="transmembrane region" description="Helical" evidence="7">
    <location>
        <begin position="612"/>
        <end position="631"/>
    </location>
</feature>
<proteinExistence type="inferred from homology"/>
<evidence type="ECO:0000259" key="8">
    <source>
        <dbReference type="PROSITE" id="PS50156"/>
    </source>
</evidence>
<keyword evidence="5 7" id="KW-1133">Transmembrane helix</keyword>
<feature type="domain" description="SSD" evidence="8">
    <location>
        <begin position="254"/>
        <end position="379"/>
    </location>
</feature>
<dbReference type="Pfam" id="PF03176">
    <property type="entry name" value="MMPL"/>
    <property type="match status" value="2"/>
</dbReference>
<dbReference type="EMBL" id="UOFW01000076">
    <property type="protein sequence ID" value="VAX04076.1"/>
    <property type="molecule type" value="Genomic_DNA"/>
</dbReference>
<dbReference type="InterPro" id="IPR004869">
    <property type="entry name" value="MMPL_dom"/>
</dbReference>
<organism evidence="9">
    <name type="scientific">hydrothermal vent metagenome</name>
    <dbReference type="NCBI Taxonomy" id="652676"/>
    <lineage>
        <taxon>unclassified sequences</taxon>
        <taxon>metagenomes</taxon>
        <taxon>ecological metagenomes</taxon>
    </lineage>
</organism>
<feature type="transmembrane region" description="Helical" evidence="7">
    <location>
        <begin position="707"/>
        <end position="730"/>
    </location>
</feature>
<evidence type="ECO:0000256" key="7">
    <source>
        <dbReference type="SAM" id="Phobius"/>
    </source>
</evidence>
<name>A0A3B1AE19_9ZZZZ</name>
<keyword evidence="4 7" id="KW-0812">Transmembrane</keyword>
<evidence type="ECO:0000256" key="6">
    <source>
        <dbReference type="ARBA" id="ARBA00023136"/>
    </source>
</evidence>
<sequence length="774" mass="86496">MSNNPSNNPVVSYGYFVVRRPWLVLFLSLAVVFLSAYGAKNIYFSSDYRVFFGPDNPQLAAQDELENTYTKMDMVSVILKPSNGDIYNKEFLGLLYSLTEKSWQVPYAIRVDSLSNYQHTRSEEDDMIVEDLVEDPESLDQQQLDLIRKVSLSEPALINRLVSADDKTTQIIITVETPNNDESTLNKVVSHVRAIAEEARQKNPDIHIALSGNIMLANAFSESAQHDMTTLFPLMYGLIALTILLFIRSFTGMISTMVVVVLSVASAIGIAGHIGWGLNSVSVDSFVVILTISVADCIHMLVTYFGELRKGADRKKATIESLRINFQPVFLTSLTTVIGFLSLNFNDSPPFREFGNIAAMGVVAAFFLSITMLPALMTIIPMRLRNHKPYEGSFMSRYVEWVVHHKKVILIGSLAVVVTSAAMLPKLVYNDQFVDFFSTNVQFRQDTDFLMDNLTGTYTMEFSMPSGEDGGIANPAYLAKLEDFANWLRLQPEVRHILSFTDVMKRLNQNLNGDDPEFYRLPDNRQLAAQYLLLYEMSLPIGLDLNNQIDVRKSATRLTAILDNINTGTMKDLKYRSENWLKENSPPEMQPRGATSVNLIFAFLTKRTFDSMFWGTGFAFLLISACLVIALRNIKLGIVSLVPNIMPVVVAFGLWAIINGELGMFAASVTATALGLIVDCTVHFLSKYQRGKREKNLHAEDAIRYSFSMVGTALWVSSLVLIVGFSSLMLSDFSMNSKMGAMTAMIIAVALIIDFLLLPVILLYVDKKKEPSNV</sequence>
<feature type="transmembrane region" description="Helical" evidence="7">
    <location>
        <begin position="286"/>
        <end position="305"/>
    </location>
</feature>
<comment type="subcellular location">
    <subcellularLocation>
        <location evidence="1">Cell membrane</location>
        <topology evidence="1">Multi-pass membrane protein</topology>
    </subcellularLocation>
</comment>
<feature type="transmembrane region" description="Helical" evidence="7">
    <location>
        <begin position="638"/>
        <end position="658"/>
    </location>
</feature>
<evidence type="ECO:0000256" key="2">
    <source>
        <dbReference type="ARBA" id="ARBA00010157"/>
    </source>
</evidence>
<evidence type="ECO:0000256" key="1">
    <source>
        <dbReference type="ARBA" id="ARBA00004651"/>
    </source>
</evidence>
<accession>A0A3B1AE19</accession>
<feature type="transmembrane region" description="Helical" evidence="7">
    <location>
        <begin position="326"/>
        <end position="345"/>
    </location>
</feature>
<keyword evidence="6 7" id="KW-0472">Membrane</keyword>
<feature type="transmembrane region" description="Helical" evidence="7">
    <location>
        <begin position="230"/>
        <end position="247"/>
    </location>
</feature>
<dbReference type="PROSITE" id="PS50156">
    <property type="entry name" value="SSD"/>
    <property type="match status" value="1"/>
</dbReference>
<dbReference type="PANTHER" id="PTHR33406:SF6">
    <property type="entry name" value="MEMBRANE PROTEIN YDGH-RELATED"/>
    <property type="match status" value="1"/>
</dbReference>